<evidence type="ECO:0000313" key="4">
    <source>
        <dbReference type="RefSeq" id="XP_018494432.1"/>
    </source>
</evidence>
<evidence type="ECO:0000259" key="2">
    <source>
        <dbReference type="SMART" id="SM00597"/>
    </source>
</evidence>
<keyword evidence="3" id="KW-1185">Reference proteome</keyword>
<name>A0AAJ7P9W2_9ACAR</name>
<dbReference type="SMART" id="SM00597">
    <property type="entry name" value="ZnF_TTF"/>
    <property type="match status" value="1"/>
</dbReference>
<sequence length="857" mass="97071">MLKYLKNSETAKTEGESNGASPDESDVVGGPDAQSEANSDPEAPGNRESEFESATYDGANDPRSRVEEGDPVPTELTASEFLDSNPGEVINESLDALISDQPEENGVRNEAGTSISDIGNWPYEISDPMRMSIMSLGPEVVRHIESDFAGTARSGVSARGSVRNLTRDWFYRRLTNGEKILRSWMMYSPSKGALFCFCCKLFRRNASVGSAFASTDGFTKWWKLNPRLDHHESSQAHISCFTQWKALEMSIEHRGTIDEATQEAIRSAESKWKTLLERFLDIIRFIAKQNLALRGHRESLDDQSLTNKGNFLELVQLLSKYDPALREHYTKLRLGSKNEKSYMSPTIQNEIIGLLGNQVRREIIEQVKEAKYFCIIFDSTPDLSHKDQMSHMLRYVKMDGKKVEVLESFIDFIEAEGKTAEELTSLILGAIATAGLDIQNCRGQAYDNASVMAGKHLGVQARIRVVNPFAQFVACSNHSLNLVGVHAAAEAVGSVTFFGTLERIFTFFSSSTGRWSKLIAVTNCGVKRTIETRWSSRYEAVLVTKKYFSEILNVLERLTGIDENTATRSDAGLLLRALESFSFLCYLSFWSDILREINDAQRYLQTRGLDIHKSALKIGALKEWLSCERDDIISNGFDYAKSLCDDLGIEIPSRRIRKRRKQFDDTSEDANLTFEQELKREMYASSDRILQEMTTRFEQLRDLDEKFGFLKPAQLLEENSESDLDHAPPDIDRAEFLEEQKRLQQFVKVCSEQERTRIMNEGPLELLQFIREFNLDICVPNIVICLRIFLTVAISSASCERSFSKLKLIKSYMRSTMSQARLSNLAILSIENEIASRIDMEGAIKEFATLKARRVRF</sequence>
<dbReference type="GO" id="GO:0046983">
    <property type="term" value="F:protein dimerization activity"/>
    <property type="evidence" value="ECO:0007669"/>
    <property type="project" value="InterPro"/>
</dbReference>
<dbReference type="SUPFAM" id="SSF53098">
    <property type="entry name" value="Ribonuclease H-like"/>
    <property type="match status" value="1"/>
</dbReference>
<dbReference type="PANTHER" id="PTHR45749">
    <property type="match status" value="1"/>
</dbReference>
<feature type="region of interest" description="Disordered" evidence="1">
    <location>
        <begin position="1"/>
        <end position="86"/>
    </location>
</feature>
<protein>
    <submittedName>
        <fullName evidence="4">Uncharacterized protein LOC100908024</fullName>
    </submittedName>
</protein>
<reference evidence="4" key="1">
    <citation type="submission" date="2025-08" db="UniProtKB">
        <authorList>
            <consortium name="RefSeq"/>
        </authorList>
    </citation>
    <scope>IDENTIFICATION</scope>
</reference>
<dbReference type="InterPro" id="IPR012337">
    <property type="entry name" value="RNaseH-like_sf"/>
</dbReference>
<gene>
    <name evidence="4" type="primary">LOC100908024</name>
</gene>
<dbReference type="Pfam" id="PF14291">
    <property type="entry name" value="DUF4371"/>
    <property type="match status" value="1"/>
</dbReference>
<proteinExistence type="predicted"/>
<dbReference type="InterPro" id="IPR008906">
    <property type="entry name" value="HATC_C_dom"/>
</dbReference>
<dbReference type="InterPro" id="IPR006580">
    <property type="entry name" value="Znf_TTF"/>
</dbReference>
<evidence type="ECO:0000313" key="3">
    <source>
        <dbReference type="Proteomes" id="UP000694867"/>
    </source>
</evidence>
<evidence type="ECO:0000256" key="1">
    <source>
        <dbReference type="SAM" id="MobiDB-lite"/>
    </source>
</evidence>
<dbReference type="GeneID" id="100908024"/>
<dbReference type="PANTHER" id="PTHR45749:SF21">
    <property type="entry name" value="DUF4371 DOMAIN-CONTAINING PROTEIN"/>
    <property type="match status" value="1"/>
</dbReference>
<feature type="domain" description="TTF-type" evidence="2">
    <location>
        <begin position="170"/>
        <end position="256"/>
    </location>
</feature>
<accession>A0AAJ7P9W2</accession>
<dbReference type="Proteomes" id="UP000694867">
    <property type="component" value="Unplaced"/>
</dbReference>
<dbReference type="KEGG" id="goe:100908024"/>
<dbReference type="RefSeq" id="XP_018494432.1">
    <property type="nucleotide sequence ID" value="XM_018638916.1"/>
</dbReference>
<dbReference type="InterPro" id="IPR025398">
    <property type="entry name" value="DUF4371"/>
</dbReference>
<dbReference type="Pfam" id="PF05699">
    <property type="entry name" value="Dimer_Tnp_hAT"/>
    <property type="match status" value="1"/>
</dbReference>
<dbReference type="AlphaFoldDB" id="A0AAJ7P9W2"/>
<organism evidence="3 4">
    <name type="scientific">Galendromus occidentalis</name>
    <name type="common">western predatory mite</name>
    <dbReference type="NCBI Taxonomy" id="34638"/>
    <lineage>
        <taxon>Eukaryota</taxon>
        <taxon>Metazoa</taxon>
        <taxon>Ecdysozoa</taxon>
        <taxon>Arthropoda</taxon>
        <taxon>Chelicerata</taxon>
        <taxon>Arachnida</taxon>
        <taxon>Acari</taxon>
        <taxon>Parasitiformes</taxon>
        <taxon>Mesostigmata</taxon>
        <taxon>Gamasina</taxon>
        <taxon>Phytoseioidea</taxon>
        <taxon>Phytoseiidae</taxon>
        <taxon>Typhlodrominae</taxon>
        <taxon>Galendromus</taxon>
    </lineage>
</organism>